<accession>A0A291IRP7</accession>
<keyword evidence="10 11" id="KW-0660">Purine salvage</keyword>
<dbReference type="GO" id="GO:0005737">
    <property type="term" value="C:cytoplasm"/>
    <property type="evidence" value="ECO:0007669"/>
    <property type="project" value="UniProtKB-SubCell"/>
</dbReference>
<gene>
    <name evidence="11" type="primary">apt</name>
    <name evidence="12" type="ORF">CP520_01135</name>
</gene>
<dbReference type="GO" id="GO:0006168">
    <property type="term" value="P:adenine salvage"/>
    <property type="evidence" value="ECO:0007669"/>
    <property type="project" value="InterPro"/>
</dbReference>
<keyword evidence="13" id="KW-1185">Reference proteome</keyword>
<evidence type="ECO:0000256" key="5">
    <source>
        <dbReference type="ARBA" id="ARBA00008391"/>
    </source>
</evidence>
<evidence type="ECO:0000313" key="13">
    <source>
        <dbReference type="Proteomes" id="UP000232227"/>
    </source>
</evidence>
<comment type="subcellular location">
    <subcellularLocation>
        <location evidence="3 11">Cytoplasm</location>
    </subcellularLocation>
</comment>
<dbReference type="OrthoDB" id="9803963at2"/>
<dbReference type="PANTHER" id="PTHR32315:SF3">
    <property type="entry name" value="ADENINE PHOSPHORIBOSYLTRANSFERASE"/>
    <property type="match status" value="1"/>
</dbReference>
<evidence type="ECO:0000256" key="1">
    <source>
        <dbReference type="ARBA" id="ARBA00000868"/>
    </source>
</evidence>
<comment type="catalytic activity">
    <reaction evidence="1 11">
        <text>AMP + diphosphate = 5-phospho-alpha-D-ribose 1-diphosphate + adenine</text>
        <dbReference type="Rhea" id="RHEA:16609"/>
        <dbReference type="ChEBI" id="CHEBI:16708"/>
        <dbReference type="ChEBI" id="CHEBI:33019"/>
        <dbReference type="ChEBI" id="CHEBI:58017"/>
        <dbReference type="ChEBI" id="CHEBI:456215"/>
        <dbReference type="EC" id="2.4.2.7"/>
    </reaction>
</comment>
<dbReference type="SUPFAM" id="SSF53271">
    <property type="entry name" value="PRTase-like"/>
    <property type="match status" value="1"/>
</dbReference>
<dbReference type="FunFam" id="3.40.50.2020:FF:000021">
    <property type="entry name" value="Adenine phosphoribosyltransferase"/>
    <property type="match status" value="1"/>
</dbReference>
<evidence type="ECO:0000256" key="3">
    <source>
        <dbReference type="ARBA" id="ARBA00004496"/>
    </source>
</evidence>
<reference evidence="12 13" key="1">
    <citation type="submission" date="2017-09" db="EMBL/GenBank/DDBJ databases">
        <title>SPAdes assembly of the Mesoplasma lactucae genome.</title>
        <authorList>
            <person name="Knight T.F."/>
            <person name="Rubinstein R."/>
            <person name="Citino T."/>
        </authorList>
    </citation>
    <scope>NUCLEOTIDE SEQUENCE [LARGE SCALE GENOMIC DNA]</scope>
    <source>
        <strain evidence="12 13">831-C4</strain>
    </source>
</reference>
<evidence type="ECO:0000256" key="2">
    <source>
        <dbReference type="ARBA" id="ARBA00003968"/>
    </source>
</evidence>
<keyword evidence="9 11" id="KW-0808">Transferase</keyword>
<dbReference type="InterPro" id="IPR005764">
    <property type="entry name" value="Ade_phspho_trans"/>
</dbReference>
<dbReference type="GO" id="GO:0003999">
    <property type="term" value="F:adenine phosphoribosyltransferase activity"/>
    <property type="evidence" value="ECO:0007669"/>
    <property type="project" value="UniProtKB-UniRule"/>
</dbReference>
<dbReference type="RefSeq" id="WP_096862649.1">
    <property type="nucleotide sequence ID" value="NZ_CP023668.1"/>
</dbReference>
<organism evidence="12 13">
    <name type="scientific">Mesoplasma lactucae ATCC 49193</name>
    <dbReference type="NCBI Taxonomy" id="81460"/>
    <lineage>
        <taxon>Bacteria</taxon>
        <taxon>Bacillati</taxon>
        <taxon>Mycoplasmatota</taxon>
        <taxon>Mollicutes</taxon>
        <taxon>Entomoplasmatales</taxon>
        <taxon>Entomoplasmataceae</taxon>
        <taxon>Mesoplasma</taxon>
    </lineage>
</organism>
<dbReference type="Proteomes" id="UP000232227">
    <property type="component" value="Chromosome"/>
</dbReference>
<evidence type="ECO:0000256" key="7">
    <source>
        <dbReference type="ARBA" id="ARBA00022490"/>
    </source>
</evidence>
<evidence type="ECO:0000256" key="9">
    <source>
        <dbReference type="ARBA" id="ARBA00022679"/>
    </source>
</evidence>
<evidence type="ECO:0000256" key="6">
    <source>
        <dbReference type="ARBA" id="ARBA00011893"/>
    </source>
</evidence>
<dbReference type="InterPro" id="IPR050054">
    <property type="entry name" value="UPRTase/APRTase"/>
</dbReference>
<comment type="similarity">
    <text evidence="5 11">Belongs to the purine/pyrimidine phosphoribosyltransferase family.</text>
</comment>
<sequence length="170" mass="19001">MDFKKYITDVPNFPKEGVVFKDITTLLNDPEAFKAVIDEMSQFVKEQGATAIVAPEARGFVFASAIAYVTGTKFVLVRKPGKLPRKTNEVEYTLEYGTSKLQMQQGDLTPNDKVVIVDDILATGGTIDAIIELIDKEHAEIVGIEFLADITELHDKELEKKYKVKSLINY</sequence>
<dbReference type="Gene3D" id="3.40.50.2020">
    <property type="match status" value="1"/>
</dbReference>
<evidence type="ECO:0000256" key="8">
    <source>
        <dbReference type="ARBA" id="ARBA00022676"/>
    </source>
</evidence>
<dbReference type="EMBL" id="CP023668">
    <property type="protein sequence ID" value="ATG97361.1"/>
    <property type="molecule type" value="Genomic_DNA"/>
</dbReference>
<dbReference type="CDD" id="cd06223">
    <property type="entry name" value="PRTases_typeI"/>
    <property type="match status" value="1"/>
</dbReference>
<dbReference type="KEGG" id="mlac:CP520_01135"/>
<evidence type="ECO:0000313" key="12">
    <source>
        <dbReference type="EMBL" id="ATG97361.1"/>
    </source>
</evidence>
<keyword evidence="7 11" id="KW-0963">Cytoplasm</keyword>
<dbReference type="InterPro" id="IPR029057">
    <property type="entry name" value="PRTase-like"/>
</dbReference>
<evidence type="ECO:0000256" key="11">
    <source>
        <dbReference type="HAMAP-Rule" id="MF_00004"/>
    </source>
</evidence>
<dbReference type="PANTHER" id="PTHR32315">
    <property type="entry name" value="ADENINE PHOSPHORIBOSYLTRANSFERASE"/>
    <property type="match status" value="1"/>
</dbReference>
<name>A0A291IRP7_9MOLU</name>
<dbReference type="InterPro" id="IPR000836">
    <property type="entry name" value="PRTase_dom"/>
</dbReference>
<dbReference type="GO" id="GO:0006166">
    <property type="term" value="P:purine ribonucleoside salvage"/>
    <property type="evidence" value="ECO:0007669"/>
    <property type="project" value="UniProtKB-UniRule"/>
</dbReference>
<dbReference type="NCBIfam" id="NF002636">
    <property type="entry name" value="PRK02304.1-5"/>
    <property type="match status" value="1"/>
</dbReference>
<dbReference type="HAMAP" id="MF_00004">
    <property type="entry name" value="Aden_phosphoribosyltr"/>
    <property type="match status" value="1"/>
</dbReference>
<dbReference type="Pfam" id="PF00156">
    <property type="entry name" value="Pribosyltran"/>
    <property type="match status" value="1"/>
</dbReference>
<keyword evidence="8 11" id="KW-0328">Glycosyltransferase</keyword>
<dbReference type="AlphaFoldDB" id="A0A291IRP7"/>
<evidence type="ECO:0000256" key="10">
    <source>
        <dbReference type="ARBA" id="ARBA00022726"/>
    </source>
</evidence>
<dbReference type="UniPathway" id="UPA00588">
    <property type="reaction ID" value="UER00646"/>
</dbReference>
<evidence type="ECO:0000256" key="4">
    <source>
        <dbReference type="ARBA" id="ARBA00004659"/>
    </source>
</evidence>
<comment type="function">
    <text evidence="2 11">Catalyzes a salvage reaction resulting in the formation of AMP, that is energically less costly than de novo synthesis.</text>
</comment>
<dbReference type="GO" id="GO:0044209">
    <property type="term" value="P:AMP salvage"/>
    <property type="evidence" value="ECO:0007669"/>
    <property type="project" value="UniProtKB-UniRule"/>
</dbReference>
<comment type="pathway">
    <text evidence="4 11">Purine metabolism; AMP biosynthesis via salvage pathway; AMP from adenine: step 1/1.</text>
</comment>
<protein>
    <recommendedName>
        <fullName evidence="6 11">Adenine phosphoribosyltransferase</fullName>
        <shortName evidence="11">APRT</shortName>
        <ecNumber evidence="6 11">2.4.2.7</ecNumber>
    </recommendedName>
</protein>
<dbReference type="NCBIfam" id="TIGR01090">
    <property type="entry name" value="apt"/>
    <property type="match status" value="1"/>
</dbReference>
<dbReference type="GO" id="GO:0002055">
    <property type="term" value="F:adenine binding"/>
    <property type="evidence" value="ECO:0007669"/>
    <property type="project" value="TreeGrafter"/>
</dbReference>
<comment type="subunit">
    <text evidence="11">Homodimer.</text>
</comment>
<dbReference type="EC" id="2.4.2.7" evidence="6 11"/>
<proteinExistence type="inferred from homology"/>
<dbReference type="GO" id="GO:0016208">
    <property type="term" value="F:AMP binding"/>
    <property type="evidence" value="ECO:0007669"/>
    <property type="project" value="TreeGrafter"/>
</dbReference>